<dbReference type="GeneID" id="18935134"/>
<dbReference type="OrthoDB" id="2507224at2759"/>
<feature type="compositionally biased region" description="Acidic residues" evidence="1">
    <location>
        <begin position="878"/>
        <end position="898"/>
    </location>
</feature>
<feature type="compositionally biased region" description="Basic and acidic residues" evidence="1">
    <location>
        <begin position="1046"/>
        <end position="1057"/>
    </location>
</feature>
<reference evidence="3" key="1">
    <citation type="journal article" date="2011" name="Proc. Natl. Acad. Sci. U.S.A.">
        <title>Obligate biotrophy features unraveled by the genomic analysis of rust fungi.</title>
        <authorList>
            <person name="Duplessis S."/>
            <person name="Cuomo C.A."/>
            <person name="Lin Y.-C."/>
            <person name="Aerts A."/>
            <person name="Tisserant E."/>
            <person name="Veneault-Fourrey C."/>
            <person name="Joly D.L."/>
            <person name="Hacquard S."/>
            <person name="Amselem J."/>
            <person name="Cantarel B.L."/>
            <person name="Chiu R."/>
            <person name="Coutinho P.M."/>
            <person name="Feau N."/>
            <person name="Field M."/>
            <person name="Frey P."/>
            <person name="Gelhaye E."/>
            <person name="Goldberg J."/>
            <person name="Grabherr M.G."/>
            <person name="Kodira C.D."/>
            <person name="Kohler A."/>
            <person name="Kuees U."/>
            <person name="Lindquist E.A."/>
            <person name="Lucas S.M."/>
            <person name="Mago R."/>
            <person name="Mauceli E."/>
            <person name="Morin E."/>
            <person name="Murat C."/>
            <person name="Pangilinan J.L."/>
            <person name="Park R."/>
            <person name="Pearson M."/>
            <person name="Quesneville H."/>
            <person name="Rouhier N."/>
            <person name="Sakthikumar S."/>
            <person name="Salamov A.A."/>
            <person name="Schmutz J."/>
            <person name="Selles B."/>
            <person name="Shapiro H."/>
            <person name="Tanguay P."/>
            <person name="Tuskan G.A."/>
            <person name="Henrissat B."/>
            <person name="Van de Peer Y."/>
            <person name="Rouze P."/>
            <person name="Ellis J.G."/>
            <person name="Dodds P.N."/>
            <person name="Schein J.E."/>
            <person name="Zhong S."/>
            <person name="Hamelin R.C."/>
            <person name="Grigoriev I.V."/>
            <person name="Szabo L.J."/>
            <person name="Martin F."/>
        </authorList>
    </citation>
    <scope>NUCLEOTIDE SEQUENCE [LARGE SCALE GENOMIC DNA]</scope>
    <source>
        <strain evidence="3">98AG31 / pathotype 3-4-7</strain>
    </source>
</reference>
<evidence type="ECO:0000313" key="2">
    <source>
        <dbReference type="EMBL" id="EGG12243.1"/>
    </source>
</evidence>
<feature type="region of interest" description="Disordered" evidence="1">
    <location>
        <begin position="450"/>
        <end position="502"/>
    </location>
</feature>
<dbReference type="RefSeq" id="XP_007404618.1">
    <property type="nucleotide sequence ID" value="XM_007404556.1"/>
</dbReference>
<dbReference type="VEuPathDB" id="FungiDB:MELLADRAFT_89278"/>
<feature type="compositionally biased region" description="Basic residues" evidence="1">
    <location>
        <begin position="1058"/>
        <end position="1075"/>
    </location>
</feature>
<dbReference type="KEGG" id="mlr:MELLADRAFT_89278"/>
<protein>
    <recommendedName>
        <fullName evidence="4">USP domain-containing protein</fullName>
    </recommendedName>
</protein>
<evidence type="ECO:0000313" key="3">
    <source>
        <dbReference type="Proteomes" id="UP000001072"/>
    </source>
</evidence>
<feature type="compositionally biased region" description="Basic residues" evidence="1">
    <location>
        <begin position="1015"/>
        <end position="1026"/>
    </location>
</feature>
<dbReference type="HOGENOM" id="CLU_005992_0_1_1"/>
<keyword evidence="3" id="KW-1185">Reference proteome</keyword>
<dbReference type="AlphaFoldDB" id="F4R5K8"/>
<sequence>MPSQCNPPSHLADADVVPSRFRHPKCSAIECDSNHIWTQCPDSDCQIDIEKKSGWGVLRHSGTHRHVWPSSKKADPLAMRVLTEQLVSNPKAGPLVLKVGQPGAGQTVTAPVVEIHPAFGNGGRLGYLRHKVLIDKGLMPEKESHGGGDRLIMDLMHWGRNSLRLISTSLSGANVHITYQSEWMAEQLVCRDQDNRVYSGGLLSDVTYQFFNHGYLLTTSMYSDIMHCWVPIQLTWMWGLDESHYESHFTTLLEQISTTNLTYHERDLLVQQVVDFSTAQKKGFVSAYMKVFNEYDPAKALSKLKGCHEHYRQSITRVKKNRNIVDASRVKFDQMARLFPKSKAWVDWWNTSDIHSMLFCGRERLPLDDPPLPDEDPLMAEVPDTTNGQESMHRQYYILTSGHCTIVQGFVQLLLFTESLKKDFNQILRGISVKYGSNWTSVVKTLGWSKERTRRKPEANDGRPPDTTDALIRPKKAGRPAGSLNMNRDPHSSYQSYAASNDPGKRNRCWETASLESFYPTFSPLWMTGSNGKGKDLASKLIRHYSSRASAELHQSTHVKSVLSRGLKSLQSAVQKIADVSFVTNTFCSADLFLDYILATKHNLPTLVGRHFSYQMIRDYQCPLEPAHQPNESVTRTSVSITSDLFRDANLRYHDITALLYQWHTEGLYSTSPWCCPNCRNNRKQQAAVRRDYPDDDHEELPGVTESANELPQLFERNRLDFTSNSTNIYFHLANAAGLKEEDRDNFMGDMEWPETLTFNDVDYHIVSRGFWGYCHYWCKVVRHVDGAQGVWFYDDCKDDGRAQLLGRELSLIAGAQPMTSWLVYSRKASSDEQKVIKSNIAKISQKNPDSHGDLPFVSAVDLDGVKEEIEQLCKEEENQEEEEDENENKEDEIEEDVVTAVPANVGVPTTTIGDLAKHAFASTYKSKKAKEAFSSTCPPAIIHHKSNGAEANEHPNGRALSQPTASSGDGASKGGIKFTEPTQGAIRLRIKRPAPESSPVKSPSPSPQKDAIKASKRASRVKKGVSKGEVLQDIKPNLPFVEMGKGAEGEEVEAKVKAKPKPKAKGRKPKVARV</sequence>
<feature type="region of interest" description="Disordered" evidence="1">
    <location>
        <begin position="940"/>
        <end position="1075"/>
    </location>
</feature>
<accession>F4R5K8</accession>
<feature type="region of interest" description="Disordered" evidence="1">
    <location>
        <begin position="874"/>
        <end position="898"/>
    </location>
</feature>
<feature type="compositionally biased region" description="Basic and acidic residues" evidence="1">
    <location>
        <begin position="456"/>
        <end position="466"/>
    </location>
</feature>
<feature type="compositionally biased region" description="Polar residues" evidence="1">
    <location>
        <begin position="960"/>
        <end position="970"/>
    </location>
</feature>
<name>F4R5K8_MELLP</name>
<evidence type="ECO:0000256" key="1">
    <source>
        <dbReference type="SAM" id="MobiDB-lite"/>
    </source>
</evidence>
<proteinExistence type="predicted"/>
<dbReference type="eggNOG" id="ENOG502S7P8">
    <property type="taxonomic scope" value="Eukaryota"/>
</dbReference>
<dbReference type="InParanoid" id="F4R5K8"/>
<dbReference type="EMBL" id="GL883091">
    <property type="protein sequence ID" value="EGG12243.1"/>
    <property type="molecule type" value="Genomic_DNA"/>
</dbReference>
<dbReference type="Proteomes" id="UP000001072">
    <property type="component" value="Unassembled WGS sequence"/>
</dbReference>
<gene>
    <name evidence="2" type="ORF">MELLADRAFT_89278</name>
</gene>
<organism evidence="3">
    <name type="scientific">Melampsora larici-populina (strain 98AG31 / pathotype 3-4-7)</name>
    <name type="common">Poplar leaf rust fungus</name>
    <dbReference type="NCBI Taxonomy" id="747676"/>
    <lineage>
        <taxon>Eukaryota</taxon>
        <taxon>Fungi</taxon>
        <taxon>Dikarya</taxon>
        <taxon>Basidiomycota</taxon>
        <taxon>Pucciniomycotina</taxon>
        <taxon>Pucciniomycetes</taxon>
        <taxon>Pucciniales</taxon>
        <taxon>Melampsoraceae</taxon>
        <taxon>Melampsora</taxon>
    </lineage>
</organism>
<evidence type="ECO:0008006" key="4">
    <source>
        <dbReference type="Google" id="ProtNLM"/>
    </source>
</evidence>